<sequence>MASGALSRLWKRVVGAFGQGSPCPGAPPAQRFYEATLVLVAGHEICIQRYAVAGAGASAGYGEISGAGAGTWGSHANRASRAPRHRNKNKSSRPKRRGRDDDDRPGQRRNKSRSGPPTERLPFACPFYHHNNEEHQRCLNHTLNRIVDVRQHIRRCHAQPSYCPRCGVVFQNDPTYDQRDAHINQQICGDSISFFRPSGATSEQLESMDNAAHHRNGTSEERWYDVWDIMFPGAVRPESPYIDVTYERRRIEVRDAVVSYRENGGLQDFIHQYTNGIDLRWTLNLLLNHFTDYNHNNAGVAGAHGRDDAHGDVMMAEAQPASSVFDLPVLLPRPTQMDSVHPSLDPNLDIDDDDYEYDDDYEHGYFDGN</sequence>
<evidence type="ECO:0000313" key="2">
    <source>
        <dbReference type="EMBL" id="RWA07674.1"/>
    </source>
</evidence>
<dbReference type="Proteomes" id="UP000286045">
    <property type="component" value="Unassembled WGS sequence"/>
</dbReference>
<proteinExistence type="predicted"/>
<name>A0A439CZP3_9PEZI</name>
<dbReference type="PANTHER" id="PTHR38166">
    <property type="entry name" value="C2H2-TYPE DOMAIN-CONTAINING PROTEIN-RELATED"/>
    <property type="match status" value="1"/>
</dbReference>
<evidence type="ECO:0000313" key="3">
    <source>
        <dbReference type="Proteomes" id="UP000286045"/>
    </source>
</evidence>
<keyword evidence="3" id="KW-1185">Reference proteome</keyword>
<dbReference type="STRING" id="363999.A0A439CZP3"/>
<dbReference type="AlphaFoldDB" id="A0A439CZP3"/>
<dbReference type="EMBL" id="RYZI01000244">
    <property type="protein sequence ID" value="RWA07674.1"/>
    <property type="molecule type" value="Genomic_DNA"/>
</dbReference>
<dbReference type="PANTHER" id="PTHR38166:SF1">
    <property type="entry name" value="C2H2-TYPE DOMAIN-CONTAINING PROTEIN"/>
    <property type="match status" value="1"/>
</dbReference>
<evidence type="ECO:0008006" key="4">
    <source>
        <dbReference type="Google" id="ProtNLM"/>
    </source>
</evidence>
<reference evidence="2 3" key="1">
    <citation type="submission" date="2018-12" db="EMBL/GenBank/DDBJ databases">
        <title>Draft genome sequence of Xylaria grammica IHI A82.</title>
        <authorList>
            <person name="Buettner E."/>
            <person name="Kellner H."/>
        </authorList>
    </citation>
    <scope>NUCLEOTIDE SEQUENCE [LARGE SCALE GENOMIC DNA]</scope>
    <source>
        <strain evidence="2 3">IHI A82</strain>
    </source>
</reference>
<gene>
    <name evidence="2" type="ORF">EKO27_g7444</name>
</gene>
<comment type="caution">
    <text evidence="2">The sequence shown here is derived from an EMBL/GenBank/DDBJ whole genome shotgun (WGS) entry which is preliminary data.</text>
</comment>
<accession>A0A439CZP3</accession>
<protein>
    <recommendedName>
        <fullName evidence="4">C2H2-type domain-containing protein</fullName>
    </recommendedName>
</protein>
<organism evidence="2 3">
    <name type="scientific">Xylaria grammica</name>
    <dbReference type="NCBI Taxonomy" id="363999"/>
    <lineage>
        <taxon>Eukaryota</taxon>
        <taxon>Fungi</taxon>
        <taxon>Dikarya</taxon>
        <taxon>Ascomycota</taxon>
        <taxon>Pezizomycotina</taxon>
        <taxon>Sordariomycetes</taxon>
        <taxon>Xylariomycetidae</taxon>
        <taxon>Xylariales</taxon>
        <taxon>Xylariaceae</taxon>
        <taxon>Xylaria</taxon>
    </lineage>
</organism>
<feature type="region of interest" description="Disordered" evidence="1">
    <location>
        <begin position="72"/>
        <end position="125"/>
    </location>
</feature>
<feature type="compositionally biased region" description="Basic residues" evidence="1">
    <location>
        <begin position="81"/>
        <end position="97"/>
    </location>
</feature>
<evidence type="ECO:0000256" key="1">
    <source>
        <dbReference type="SAM" id="MobiDB-lite"/>
    </source>
</evidence>